<dbReference type="EMBL" id="CADEAL010000340">
    <property type="protein sequence ID" value="CAB1418799.1"/>
    <property type="molecule type" value="Genomic_DNA"/>
</dbReference>
<dbReference type="AlphaFoldDB" id="A0A9N7TVB9"/>
<organism evidence="3 4">
    <name type="scientific">Pleuronectes platessa</name>
    <name type="common">European plaice</name>
    <dbReference type="NCBI Taxonomy" id="8262"/>
    <lineage>
        <taxon>Eukaryota</taxon>
        <taxon>Metazoa</taxon>
        <taxon>Chordata</taxon>
        <taxon>Craniata</taxon>
        <taxon>Vertebrata</taxon>
        <taxon>Euteleostomi</taxon>
        <taxon>Actinopterygii</taxon>
        <taxon>Neopterygii</taxon>
        <taxon>Teleostei</taxon>
        <taxon>Neoteleostei</taxon>
        <taxon>Acanthomorphata</taxon>
        <taxon>Carangaria</taxon>
        <taxon>Pleuronectiformes</taxon>
        <taxon>Pleuronectoidei</taxon>
        <taxon>Pleuronectidae</taxon>
        <taxon>Pleuronectes</taxon>
    </lineage>
</organism>
<proteinExistence type="predicted"/>
<comment type="caution">
    <text evidence="3">The sequence shown here is derived from an EMBL/GenBank/DDBJ whole genome shotgun (WGS) entry which is preliminary data.</text>
</comment>
<keyword evidence="4" id="KW-1185">Reference proteome</keyword>
<feature type="compositionally biased region" description="Low complexity" evidence="1">
    <location>
        <begin position="129"/>
        <end position="146"/>
    </location>
</feature>
<evidence type="ECO:0000313" key="4">
    <source>
        <dbReference type="Proteomes" id="UP001153269"/>
    </source>
</evidence>
<accession>A0A9N7TVB9</accession>
<feature type="signal peptide" evidence="2">
    <location>
        <begin position="1"/>
        <end position="21"/>
    </location>
</feature>
<gene>
    <name evidence="3" type="ORF">PLEPLA_LOCUS6625</name>
</gene>
<feature type="region of interest" description="Disordered" evidence="1">
    <location>
        <begin position="67"/>
        <end position="93"/>
    </location>
</feature>
<keyword evidence="2" id="KW-0732">Signal</keyword>
<reference evidence="3" key="1">
    <citation type="submission" date="2020-03" db="EMBL/GenBank/DDBJ databases">
        <authorList>
            <person name="Weist P."/>
        </authorList>
    </citation>
    <scope>NUCLEOTIDE SEQUENCE</scope>
</reference>
<name>A0A9N7TVB9_PLEPL</name>
<evidence type="ECO:0000256" key="2">
    <source>
        <dbReference type="SAM" id="SignalP"/>
    </source>
</evidence>
<protein>
    <submittedName>
        <fullName evidence="3">Uncharacterized protein</fullName>
    </submittedName>
</protein>
<feature type="region of interest" description="Disordered" evidence="1">
    <location>
        <begin position="122"/>
        <end position="180"/>
    </location>
</feature>
<sequence>MFHRAAPAMMMLMILGTGVETAPTERDPLAKLSRRAAVPEKSSALNLSPYLKQWLVSTRAAALDGTTKTTTGTLPASTRAGRWKSSPEAAGTGKTAHMLKMISALEELHRTLNSTLSSRITLMPRGLKPTTAPPADSTASRASSDAVGPGLTGRNFRKSLPPQNKKTNKRVNLVLPSSEK</sequence>
<feature type="chain" id="PRO_5040177048" evidence="2">
    <location>
        <begin position="22"/>
        <end position="180"/>
    </location>
</feature>
<dbReference type="Proteomes" id="UP001153269">
    <property type="component" value="Unassembled WGS sequence"/>
</dbReference>
<evidence type="ECO:0000313" key="3">
    <source>
        <dbReference type="EMBL" id="CAB1418799.1"/>
    </source>
</evidence>
<evidence type="ECO:0000256" key="1">
    <source>
        <dbReference type="SAM" id="MobiDB-lite"/>
    </source>
</evidence>